<feature type="domain" description="EamA" evidence="7">
    <location>
        <begin position="166"/>
        <end position="304"/>
    </location>
</feature>
<evidence type="ECO:0000256" key="6">
    <source>
        <dbReference type="SAM" id="Phobius"/>
    </source>
</evidence>
<feature type="transmembrane region" description="Helical" evidence="6">
    <location>
        <begin position="142"/>
        <end position="160"/>
    </location>
</feature>
<dbReference type="Proteomes" id="UP001165679">
    <property type="component" value="Unassembled WGS sequence"/>
</dbReference>
<name>A0AA41YJB2_9PROT</name>
<dbReference type="SUPFAM" id="SSF103481">
    <property type="entry name" value="Multidrug resistance efflux transporter EmrE"/>
    <property type="match status" value="2"/>
</dbReference>
<dbReference type="InterPro" id="IPR037185">
    <property type="entry name" value="EmrE-like"/>
</dbReference>
<feature type="transmembrane region" description="Helical" evidence="6">
    <location>
        <begin position="45"/>
        <end position="65"/>
    </location>
</feature>
<keyword evidence="5 6" id="KW-0472">Membrane</keyword>
<dbReference type="PANTHER" id="PTHR32322">
    <property type="entry name" value="INNER MEMBRANE TRANSPORTER"/>
    <property type="match status" value="1"/>
</dbReference>
<keyword evidence="4 6" id="KW-1133">Transmembrane helix</keyword>
<dbReference type="InterPro" id="IPR050638">
    <property type="entry name" value="AA-Vitamin_Transporters"/>
</dbReference>
<dbReference type="AlphaFoldDB" id="A0AA41YJB2"/>
<gene>
    <name evidence="8" type="ORF">OL599_00660</name>
</gene>
<reference evidence="8" key="2">
    <citation type="submission" date="2022-10" db="EMBL/GenBank/DDBJ databases">
        <authorList>
            <person name="Trinh H.N."/>
        </authorList>
    </citation>
    <scope>NUCLEOTIDE SEQUENCE</scope>
    <source>
        <strain evidence="8">RN2-1</strain>
    </source>
</reference>
<feature type="transmembrane region" description="Helical" evidence="6">
    <location>
        <begin position="199"/>
        <end position="218"/>
    </location>
</feature>
<feature type="transmembrane region" description="Helical" evidence="6">
    <location>
        <begin position="112"/>
        <end position="130"/>
    </location>
</feature>
<accession>A0AA41YJB2</accession>
<feature type="domain" description="EamA" evidence="7">
    <location>
        <begin position="16"/>
        <end position="152"/>
    </location>
</feature>
<evidence type="ECO:0000313" key="8">
    <source>
        <dbReference type="EMBL" id="MCW3473077.1"/>
    </source>
</evidence>
<protein>
    <submittedName>
        <fullName evidence="8">DMT family transporter</fullName>
    </submittedName>
</protein>
<feature type="transmembrane region" description="Helical" evidence="6">
    <location>
        <begin position="262"/>
        <end position="281"/>
    </location>
</feature>
<dbReference type="InterPro" id="IPR000620">
    <property type="entry name" value="EamA_dom"/>
</dbReference>
<dbReference type="EMBL" id="JAPDNT010000001">
    <property type="protein sequence ID" value="MCW3473077.1"/>
    <property type="molecule type" value="Genomic_DNA"/>
</dbReference>
<keyword evidence="9" id="KW-1185">Reference proteome</keyword>
<evidence type="ECO:0000313" key="9">
    <source>
        <dbReference type="Proteomes" id="UP001165679"/>
    </source>
</evidence>
<evidence type="ECO:0000256" key="3">
    <source>
        <dbReference type="ARBA" id="ARBA00022692"/>
    </source>
</evidence>
<feature type="transmembrane region" description="Helical" evidence="6">
    <location>
        <begin position="166"/>
        <end position="187"/>
    </location>
</feature>
<organism evidence="8 9">
    <name type="scientific">Limobrevibacterium gyesilva</name>
    <dbReference type="NCBI Taxonomy" id="2991712"/>
    <lineage>
        <taxon>Bacteria</taxon>
        <taxon>Pseudomonadati</taxon>
        <taxon>Pseudomonadota</taxon>
        <taxon>Alphaproteobacteria</taxon>
        <taxon>Acetobacterales</taxon>
        <taxon>Acetobacteraceae</taxon>
        <taxon>Limobrevibacterium</taxon>
    </lineage>
</organism>
<comment type="subcellular location">
    <subcellularLocation>
        <location evidence="1">Membrane</location>
        <topology evidence="1">Multi-pass membrane protein</topology>
    </subcellularLocation>
</comment>
<feature type="transmembrane region" description="Helical" evidence="6">
    <location>
        <begin position="287"/>
        <end position="303"/>
    </location>
</feature>
<feature type="transmembrane region" description="Helical" evidence="6">
    <location>
        <begin position="12"/>
        <end position="33"/>
    </location>
</feature>
<evidence type="ECO:0000256" key="4">
    <source>
        <dbReference type="ARBA" id="ARBA00022989"/>
    </source>
</evidence>
<evidence type="ECO:0000256" key="2">
    <source>
        <dbReference type="ARBA" id="ARBA00007362"/>
    </source>
</evidence>
<sequence>MDTVAVQRRDHVDATAIAVLVVLCTLWGVQQVAVKVAVVQGLGPLLQAGLRSAVAAVLVLGWIAVKEGPEAFRAVFRRDAALGPGIVIAVLFGFEFLTLYPGLKLTTASRGVLFLYTAPFFTALGAHLFLPHERLTLRQALGLLIAFGGVAAAFADGLAFGGGSVAGDLLCLAAGALWGATTVVVKASPSLSRTPSSRILLIQLVGSAPILLGASALAGEMDHWPHATALAWAALFYQTVIVAFLSYLVWFAMIIRYPAGRLAGFTFLTPLFGILAGALLLGEHASIALLAGLVAIAVGLRLVNSRGPVRQGRGGVEWPFRRRDPP</sequence>
<comment type="similarity">
    <text evidence="2">Belongs to the EamA transporter family.</text>
</comment>
<evidence type="ECO:0000259" key="7">
    <source>
        <dbReference type="Pfam" id="PF00892"/>
    </source>
</evidence>
<evidence type="ECO:0000256" key="5">
    <source>
        <dbReference type="ARBA" id="ARBA00023136"/>
    </source>
</evidence>
<dbReference type="RefSeq" id="WP_264711658.1">
    <property type="nucleotide sequence ID" value="NZ_JAPDNT010000001.1"/>
</dbReference>
<evidence type="ECO:0000256" key="1">
    <source>
        <dbReference type="ARBA" id="ARBA00004141"/>
    </source>
</evidence>
<comment type="caution">
    <text evidence="8">The sequence shown here is derived from an EMBL/GenBank/DDBJ whole genome shotgun (WGS) entry which is preliminary data.</text>
</comment>
<dbReference type="GO" id="GO:0016020">
    <property type="term" value="C:membrane"/>
    <property type="evidence" value="ECO:0007669"/>
    <property type="project" value="UniProtKB-SubCell"/>
</dbReference>
<reference evidence="8" key="1">
    <citation type="submission" date="2022-09" db="EMBL/GenBank/DDBJ databases">
        <title>Rhodovastum sp. nov. RN2-1 isolated from soil in Seongnam, South Korea.</title>
        <authorList>
            <person name="Le N.T."/>
        </authorList>
    </citation>
    <scope>NUCLEOTIDE SEQUENCE</scope>
    <source>
        <strain evidence="8">RN2-1</strain>
    </source>
</reference>
<feature type="transmembrane region" description="Helical" evidence="6">
    <location>
        <begin position="81"/>
        <end position="100"/>
    </location>
</feature>
<dbReference type="PANTHER" id="PTHR32322:SF2">
    <property type="entry name" value="EAMA DOMAIN-CONTAINING PROTEIN"/>
    <property type="match status" value="1"/>
</dbReference>
<keyword evidence="3 6" id="KW-0812">Transmembrane</keyword>
<proteinExistence type="inferred from homology"/>
<dbReference type="Pfam" id="PF00892">
    <property type="entry name" value="EamA"/>
    <property type="match status" value="2"/>
</dbReference>
<feature type="transmembrane region" description="Helical" evidence="6">
    <location>
        <begin position="230"/>
        <end position="250"/>
    </location>
</feature>